<organism evidence="5 7">
    <name type="scientific">Orrella dioscoreae</name>
    <dbReference type="NCBI Taxonomy" id="1851544"/>
    <lineage>
        <taxon>Bacteria</taxon>
        <taxon>Pseudomonadati</taxon>
        <taxon>Pseudomonadota</taxon>
        <taxon>Betaproteobacteria</taxon>
        <taxon>Burkholderiales</taxon>
        <taxon>Alcaligenaceae</taxon>
        <taxon>Orrella</taxon>
    </lineage>
</organism>
<evidence type="ECO:0000313" key="6">
    <source>
        <dbReference type="EMBL" id="SOE52529.1"/>
    </source>
</evidence>
<dbReference type="EMBL" id="FLRC01000044">
    <property type="protein sequence ID" value="SBT26920.1"/>
    <property type="molecule type" value="Genomic_DNA"/>
</dbReference>
<sequence>MRADTMFLVSELRKYQKSGRGVLARGRGAGALTLAVISAALGAAVGAAPAAAQTVRQAVQPAQPQTPQEAVAAARDAVNKRQWAQLPPLVSRAKGDPLAMYAEYWLLRYRLNASSVPTPAADLEDFMRRNQGAYLADRLRGDWVLAATRSGDFATARRLGEVVAATDQVKCAQLEAAHLGGQRATPAQAQAVFTPGSACWDLYDQLVADRVLGPQQLIPALRDALEANKRDDARRYAVYVFEPAQLRDYDALMKDPMKWLVRQPRPVKGDMERELVAVALSRLARSDMTPGEAYLRREWEGLPRELKQWVYSQFALVAVLNLDDRAHEWYKHAGDVRMSEYNHAWRVRAALRQPKIDWAWVMKSISQMPASQQAEPVWVYWHARGLQATGHPEQARKQYESIAPGFNFYGQLAAEELGRVITVPARPSPLTDAEIAEARGHAGLQRAVALFKLGWRPEAVPEWNYSLRGMNDRQLMAAAELARQEGIYDRVVNTSERTESEFDFTQRFIAPFEGRVSAQARQISLDPAWVYGLIRQESRFITDARSVVGASGLMQLMPATAKWVAKRIGMTDFQPSRVNEFEVNTILGTNYLNMVLGDLNGSQVLASAGYNAGPGRPRLWRSRLSHPVEGAIFAETIPFTETRLYVKNVLSNATYYAALFTGEPQSLKARLGHIAPQRNERTALP</sequence>
<accession>A0A1C3K5W6</accession>
<dbReference type="PANTHER" id="PTHR37423:SF5">
    <property type="entry name" value="SOLUBLE LYTIC MUREIN TRANSGLYCOSYLASE"/>
    <property type="match status" value="1"/>
</dbReference>
<evidence type="ECO:0000259" key="4">
    <source>
        <dbReference type="Pfam" id="PF14718"/>
    </source>
</evidence>
<evidence type="ECO:0000256" key="2">
    <source>
        <dbReference type="ARBA" id="ARBA00022729"/>
    </source>
</evidence>
<dbReference type="SUPFAM" id="SSF53955">
    <property type="entry name" value="Lysozyme-like"/>
    <property type="match status" value="1"/>
</dbReference>
<keyword evidence="5" id="KW-0378">Hydrolase</keyword>
<dbReference type="Pfam" id="PF14718">
    <property type="entry name" value="SLT_L"/>
    <property type="match status" value="1"/>
</dbReference>
<proteinExistence type="inferred from homology"/>
<dbReference type="AlphaFoldDB" id="A0A1C3K5W6"/>
<dbReference type="Pfam" id="PF01464">
    <property type="entry name" value="SLT"/>
    <property type="match status" value="1"/>
</dbReference>
<evidence type="ECO:0000256" key="1">
    <source>
        <dbReference type="ARBA" id="ARBA00007734"/>
    </source>
</evidence>
<reference evidence="5 7" key="1">
    <citation type="submission" date="2016-06" db="EMBL/GenBank/DDBJ databases">
        <authorList>
            <person name="Kjaerup R.B."/>
            <person name="Dalgaard T.S."/>
            <person name="Juul-Madsen H.R."/>
        </authorList>
    </citation>
    <scope>NUCLEOTIDE SEQUENCE [LARGE SCALE GENOMIC DNA]</scope>
    <source>
        <strain evidence="5">Orrdi1</strain>
    </source>
</reference>
<dbReference type="EMBL" id="LT907988">
    <property type="protein sequence ID" value="SOE52529.1"/>
    <property type="molecule type" value="Genomic_DNA"/>
</dbReference>
<dbReference type="InterPro" id="IPR023346">
    <property type="entry name" value="Lysozyme-like_dom_sf"/>
</dbReference>
<evidence type="ECO:0000313" key="5">
    <source>
        <dbReference type="EMBL" id="SBT26920.1"/>
    </source>
</evidence>
<dbReference type="InterPro" id="IPR012289">
    <property type="entry name" value="Lytic_TGlycosylase_superhlx_L"/>
</dbReference>
<keyword evidence="5" id="KW-0326">Glycosidase</keyword>
<comment type="similarity">
    <text evidence="1">Belongs to the transglycosylase Slt family.</text>
</comment>
<feature type="domain" description="Lytic transglycosylase superhelical linker" evidence="4">
    <location>
        <begin position="441"/>
        <end position="498"/>
    </location>
</feature>
<keyword evidence="7" id="KW-1185">Reference proteome</keyword>
<dbReference type="STRING" id="1851544.ODI_01045"/>
<dbReference type="CDD" id="cd13401">
    <property type="entry name" value="Slt70-like"/>
    <property type="match status" value="1"/>
</dbReference>
<dbReference type="Proteomes" id="UP000078558">
    <property type="component" value="Chromosome I"/>
</dbReference>
<dbReference type="KEGG" id="odi:ODI_R4268"/>
<keyword evidence="2" id="KW-0732">Signal</keyword>
<feature type="domain" description="Transglycosylase SLT" evidence="3">
    <location>
        <begin position="519"/>
        <end position="622"/>
    </location>
</feature>
<evidence type="ECO:0000259" key="3">
    <source>
        <dbReference type="Pfam" id="PF01464"/>
    </source>
</evidence>
<dbReference type="Gene3D" id="1.10.1240.20">
    <property type="entry name" value="Lytic transglycosylase, superhelical linker domain"/>
    <property type="match status" value="1"/>
</dbReference>
<reference evidence="6 7" key="2">
    <citation type="submission" date="2017-08" db="EMBL/GenBank/DDBJ databases">
        <authorList>
            <person name="de Groot N.N."/>
        </authorList>
    </citation>
    <scope>NUCLEOTIDE SEQUENCE [LARGE SCALE GENOMIC DNA]</scope>
    <source>
        <strain evidence="6">Orrdi1</strain>
    </source>
</reference>
<gene>
    <name evidence="5" type="ORF">ODI_01045</name>
    <name evidence="6" type="ORF">ODI_R4268</name>
</gene>
<protein>
    <submittedName>
        <fullName evidence="5">Soluble lytic murein transglycosylase</fullName>
        <ecNumber evidence="5">3.2.1.-</ecNumber>
    </submittedName>
</protein>
<dbReference type="InterPro" id="IPR037061">
    <property type="entry name" value="Lytic_TGlycoase_superhlx_L_sf"/>
</dbReference>
<dbReference type="InterPro" id="IPR008258">
    <property type="entry name" value="Transglycosylase_SLT_dom_1"/>
</dbReference>
<dbReference type="EC" id="3.2.1.-" evidence="5"/>
<dbReference type="SUPFAM" id="SSF48435">
    <property type="entry name" value="Bacterial muramidases"/>
    <property type="match status" value="1"/>
</dbReference>
<dbReference type="Gene3D" id="1.10.530.10">
    <property type="match status" value="1"/>
</dbReference>
<evidence type="ECO:0000313" key="7">
    <source>
        <dbReference type="Proteomes" id="UP000078558"/>
    </source>
</evidence>
<dbReference type="Gene3D" id="1.25.20.10">
    <property type="entry name" value="Bacterial muramidases"/>
    <property type="match status" value="1"/>
</dbReference>
<dbReference type="PANTHER" id="PTHR37423">
    <property type="entry name" value="SOLUBLE LYTIC MUREIN TRANSGLYCOSYLASE-RELATED"/>
    <property type="match status" value="1"/>
</dbReference>
<dbReference type="GO" id="GO:0042597">
    <property type="term" value="C:periplasmic space"/>
    <property type="evidence" value="ECO:0007669"/>
    <property type="project" value="InterPro"/>
</dbReference>
<name>A0A1C3K5W6_9BURK</name>
<dbReference type="GO" id="GO:0004553">
    <property type="term" value="F:hydrolase activity, hydrolyzing O-glycosyl compounds"/>
    <property type="evidence" value="ECO:0007669"/>
    <property type="project" value="InterPro"/>
</dbReference>
<dbReference type="InterPro" id="IPR008939">
    <property type="entry name" value="Lytic_TGlycosylase_superhlx_U"/>
</dbReference>